<accession>A0A1V4DFQ2</accession>
<proteinExistence type="predicted"/>
<sequence length="105" mass="12500">MTEAYNTYQQILRAIQTKDYSLFLELINQQTGFKEFIPVFKTFKKYREEIKNTFETSYSNGPLECMNNHIKVVKRNAYGMRSFYNFKLRLSICLKESAFTAPKKI</sequence>
<dbReference type="Proteomes" id="UP000189970">
    <property type="component" value="Unassembled WGS sequence"/>
</dbReference>
<comment type="caution">
    <text evidence="2">The sequence shown here is derived from an EMBL/GenBank/DDBJ whole genome shotgun (WGS) entry which is preliminary data.</text>
</comment>
<dbReference type="PANTHER" id="PTHR33498">
    <property type="entry name" value="TRANSPOSASE FOR INSERTION SEQUENCE ELEMENT IS1557"/>
    <property type="match status" value="1"/>
</dbReference>
<dbReference type="AlphaFoldDB" id="A0A1V4DFQ2"/>
<organism evidence="2 3">
    <name type="scientific">Vagococcus martis</name>
    <dbReference type="NCBI Taxonomy" id="1768210"/>
    <lineage>
        <taxon>Bacteria</taxon>
        <taxon>Bacillati</taxon>
        <taxon>Bacillota</taxon>
        <taxon>Bacilli</taxon>
        <taxon>Lactobacillales</taxon>
        <taxon>Enterococcaceae</taxon>
        <taxon>Vagococcus</taxon>
    </lineage>
</organism>
<reference evidence="2 3" key="1">
    <citation type="submission" date="2017-02" db="EMBL/GenBank/DDBJ databases">
        <title>Vagococcus cremeus sp. nov., isolated from the small intestine of a marten, Martes flavigula.</title>
        <authorList>
            <person name="Tak E.J."/>
            <person name="Bae J.-W."/>
        </authorList>
    </citation>
    <scope>NUCLEOTIDE SEQUENCE [LARGE SCALE GENOMIC DNA]</scope>
    <source>
        <strain evidence="2 3">D7T301</strain>
    </source>
</reference>
<evidence type="ECO:0000313" key="2">
    <source>
        <dbReference type="EMBL" id="OPF87374.1"/>
    </source>
</evidence>
<dbReference type="Pfam" id="PF01610">
    <property type="entry name" value="DDE_Tnp_ISL3"/>
    <property type="match status" value="1"/>
</dbReference>
<name>A0A1V4DFQ2_9ENTE</name>
<dbReference type="PANTHER" id="PTHR33498:SF1">
    <property type="entry name" value="TRANSPOSASE FOR INSERTION SEQUENCE ELEMENT IS1557"/>
    <property type="match status" value="1"/>
</dbReference>
<keyword evidence="3" id="KW-1185">Reference proteome</keyword>
<dbReference type="InterPro" id="IPR047951">
    <property type="entry name" value="Transpos_ISL3"/>
</dbReference>
<dbReference type="InterPro" id="IPR002560">
    <property type="entry name" value="Transposase_DDE"/>
</dbReference>
<feature type="domain" description="Transposase IS204/IS1001/IS1096/IS1165 DDE" evidence="1">
    <location>
        <begin position="3"/>
        <end position="90"/>
    </location>
</feature>
<gene>
    <name evidence="2" type="ORF">BW731_03720</name>
</gene>
<dbReference type="EMBL" id="MVAB01000001">
    <property type="protein sequence ID" value="OPF87374.1"/>
    <property type="molecule type" value="Genomic_DNA"/>
</dbReference>
<evidence type="ECO:0000259" key="1">
    <source>
        <dbReference type="Pfam" id="PF01610"/>
    </source>
</evidence>
<protein>
    <recommendedName>
        <fullName evidence="1">Transposase IS204/IS1001/IS1096/IS1165 DDE domain-containing protein</fullName>
    </recommendedName>
</protein>
<evidence type="ECO:0000313" key="3">
    <source>
        <dbReference type="Proteomes" id="UP000189970"/>
    </source>
</evidence>